<dbReference type="Proteomes" id="UP000700596">
    <property type="component" value="Unassembled WGS sequence"/>
</dbReference>
<dbReference type="SUPFAM" id="SSF46785">
    <property type="entry name" value="Winged helix' DNA-binding domain"/>
    <property type="match status" value="1"/>
</dbReference>
<evidence type="ECO:0000256" key="1">
    <source>
        <dbReference type="ARBA" id="ARBA00022603"/>
    </source>
</evidence>
<feature type="domain" description="O-methyltransferase C-terminal" evidence="4">
    <location>
        <begin position="198"/>
        <end position="404"/>
    </location>
</feature>
<dbReference type="PANTHER" id="PTHR43712:SF5">
    <property type="entry name" value="O-METHYLTRANSFERASE ASQN-RELATED"/>
    <property type="match status" value="1"/>
</dbReference>
<dbReference type="PROSITE" id="PS51683">
    <property type="entry name" value="SAM_OMT_II"/>
    <property type="match status" value="1"/>
</dbReference>
<keyword evidence="6" id="KW-1185">Reference proteome</keyword>
<comment type="caution">
    <text evidence="5">The sequence shown here is derived from an EMBL/GenBank/DDBJ whole genome shotgun (WGS) entry which is preliminary data.</text>
</comment>
<sequence length="428" mass="47370">MAQTTPQAGTDPLQLAISILSSTNSLINHLSSISHPVPSFSSTSSPPPSSKEYETLRIAINNSALDLLRLVNGPAVSFRTQFCTHYDLAAYQVALEFDFFTHVPLTGSLSTAALAEKVGIEDDKVSRTMKFMATQRVFKEIVLEDGTEAWEHTAASATLARSSDLRDASLMQMDEMFRAASETSTIVRSDPFKGDSIHSPFHAKHGLTAYEYYAKFPEKGGRFARAMAGVTSLDRQTSELRDEYTWGSLTSGSIVDVGGGSGHISISLAREFPHLNFIVQDISPIMLAQGQALLTPDVKGRITFMQHDFFSEQPVAPAAAFFVRQITHNWNDDQCVKLLQSFVPALEKSAPRTPLLINDTVLPDIGEKTAYEEYGLRQLDIAMFVVLGAKQRSEREFRRLLETADKRLRLVKIHSKGSMGLLEIHLER</sequence>
<evidence type="ECO:0000313" key="6">
    <source>
        <dbReference type="Proteomes" id="UP000700596"/>
    </source>
</evidence>
<accession>A0A9P9IB81</accession>
<dbReference type="Gene3D" id="1.10.10.10">
    <property type="entry name" value="Winged helix-like DNA-binding domain superfamily/Winged helix DNA-binding domain"/>
    <property type="match status" value="1"/>
</dbReference>
<dbReference type="Gene3D" id="3.40.50.150">
    <property type="entry name" value="Vaccinia Virus protein VP39"/>
    <property type="match status" value="1"/>
</dbReference>
<dbReference type="SUPFAM" id="SSF53335">
    <property type="entry name" value="S-adenosyl-L-methionine-dependent methyltransferases"/>
    <property type="match status" value="1"/>
</dbReference>
<name>A0A9P9IB81_9PLEO</name>
<dbReference type="InterPro" id="IPR036388">
    <property type="entry name" value="WH-like_DNA-bd_sf"/>
</dbReference>
<gene>
    <name evidence="5" type="ORF">B0J11DRAFT_584313</name>
</gene>
<dbReference type="EMBL" id="JAGMWT010000016">
    <property type="protein sequence ID" value="KAH7115008.1"/>
    <property type="molecule type" value="Genomic_DNA"/>
</dbReference>
<dbReference type="GO" id="GO:0008171">
    <property type="term" value="F:O-methyltransferase activity"/>
    <property type="evidence" value="ECO:0007669"/>
    <property type="project" value="InterPro"/>
</dbReference>
<keyword evidence="2" id="KW-0808">Transferase</keyword>
<dbReference type="InterPro" id="IPR029063">
    <property type="entry name" value="SAM-dependent_MTases_sf"/>
</dbReference>
<evidence type="ECO:0000259" key="4">
    <source>
        <dbReference type="Pfam" id="PF00891"/>
    </source>
</evidence>
<dbReference type="Pfam" id="PF00891">
    <property type="entry name" value="Methyltransf_2"/>
    <property type="match status" value="1"/>
</dbReference>
<dbReference type="InterPro" id="IPR001077">
    <property type="entry name" value="COMT_C"/>
</dbReference>
<dbReference type="CDD" id="cd02440">
    <property type="entry name" value="AdoMet_MTases"/>
    <property type="match status" value="1"/>
</dbReference>
<reference evidence="5" key="1">
    <citation type="journal article" date="2021" name="Nat. Commun.">
        <title>Genetic determinants of endophytism in the Arabidopsis root mycobiome.</title>
        <authorList>
            <person name="Mesny F."/>
            <person name="Miyauchi S."/>
            <person name="Thiergart T."/>
            <person name="Pickel B."/>
            <person name="Atanasova L."/>
            <person name="Karlsson M."/>
            <person name="Huettel B."/>
            <person name="Barry K.W."/>
            <person name="Haridas S."/>
            <person name="Chen C."/>
            <person name="Bauer D."/>
            <person name="Andreopoulos W."/>
            <person name="Pangilinan J."/>
            <person name="LaButti K."/>
            <person name="Riley R."/>
            <person name="Lipzen A."/>
            <person name="Clum A."/>
            <person name="Drula E."/>
            <person name="Henrissat B."/>
            <person name="Kohler A."/>
            <person name="Grigoriev I.V."/>
            <person name="Martin F.M."/>
            <person name="Hacquard S."/>
        </authorList>
    </citation>
    <scope>NUCLEOTIDE SEQUENCE</scope>
    <source>
        <strain evidence="5">MPI-CAGE-CH-0243</strain>
    </source>
</reference>
<evidence type="ECO:0000313" key="5">
    <source>
        <dbReference type="EMBL" id="KAH7115008.1"/>
    </source>
</evidence>
<evidence type="ECO:0000256" key="2">
    <source>
        <dbReference type="ARBA" id="ARBA00022679"/>
    </source>
</evidence>
<keyword evidence="3" id="KW-0949">S-adenosyl-L-methionine</keyword>
<dbReference type="GO" id="GO:0032259">
    <property type="term" value="P:methylation"/>
    <property type="evidence" value="ECO:0007669"/>
    <property type="project" value="UniProtKB-KW"/>
</dbReference>
<dbReference type="PANTHER" id="PTHR43712">
    <property type="entry name" value="PUTATIVE (AFU_ORTHOLOGUE AFUA_4G14580)-RELATED"/>
    <property type="match status" value="1"/>
</dbReference>
<keyword evidence="1" id="KW-0489">Methyltransferase</keyword>
<protein>
    <submittedName>
        <fullName evidence="5">O-methyltransferase-domain-containing protein</fullName>
    </submittedName>
</protein>
<dbReference type="AlphaFoldDB" id="A0A9P9IB81"/>
<dbReference type="InterPro" id="IPR036390">
    <property type="entry name" value="WH_DNA-bd_sf"/>
</dbReference>
<dbReference type="InterPro" id="IPR016461">
    <property type="entry name" value="COMT-like"/>
</dbReference>
<dbReference type="OrthoDB" id="2410195at2759"/>
<proteinExistence type="predicted"/>
<organism evidence="5 6">
    <name type="scientific">Dendryphion nanum</name>
    <dbReference type="NCBI Taxonomy" id="256645"/>
    <lineage>
        <taxon>Eukaryota</taxon>
        <taxon>Fungi</taxon>
        <taxon>Dikarya</taxon>
        <taxon>Ascomycota</taxon>
        <taxon>Pezizomycotina</taxon>
        <taxon>Dothideomycetes</taxon>
        <taxon>Pleosporomycetidae</taxon>
        <taxon>Pleosporales</taxon>
        <taxon>Torulaceae</taxon>
        <taxon>Dendryphion</taxon>
    </lineage>
</organism>
<evidence type="ECO:0000256" key="3">
    <source>
        <dbReference type="ARBA" id="ARBA00022691"/>
    </source>
</evidence>